<dbReference type="PANTHER" id="PTHR11409">
    <property type="entry name" value="ADENOSINE DEAMINASE"/>
    <property type="match status" value="1"/>
</dbReference>
<reference evidence="4 5" key="1">
    <citation type="submission" date="2024-02" db="EMBL/GenBank/DDBJ databases">
        <authorList>
            <person name="Chen Y."/>
            <person name="Shah S."/>
            <person name="Dougan E. K."/>
            <person name="Thang M."/>
            <person name="Chan C."/>
        </authorList>
    </citation>
    <scope>NUCLEOTIDE SEQUENCE [LARGE SCALE GENOMIC DNA]</scope>
</reference>
<name>A0ABP0QWR6_9DINO</name>
<keyword evidence="3" id="KW-0546">Nucleotide metabolism</keyword>
<sequence>MSPQCGDHVGCPLSLEEVRALPKVELHAHLSGSITQEKLIELLERRGQGGSFQPFNFHGDLSNALQKCFGYFAKVASVVVDLETLKECTLHVLDSFAAENCIYLELRTSPKQFKAWKHDTPYTRARIAFCQNTLSRAGHCFAHHKGSGEMLVGWSLSADHGQRRVASESDSFCAVFERW</sequence>
<dbReference type="SUPFAM" id="SSF51556">
    <property type="entry name" value="Metallo-dependent hydrolases"/>
    <property type="match status" value="1"/>
</dbReference>
<keyword evidence="2" id="KW-0862">Zinc</keyword>
<dbReference type="Gene3D" id="3.20.20.140">
    <property type="entry name" value="Metal-dependent hydrolases"/>
    <property type="match status" value="1"/>
</dbReference>
<dbReference type="InterPro" id="IPR006330">
    <property type="entry name" value="Ado/ade_deaminase"/>
</dbReference>
<evidence type="ECO:0000313" key="5">
    <source>
        <dbReference type="Proteomes" id="UP001642484"/>
    </source>
</evidence>
<proteinExistence type="inferred from homology"/>
<dbReference type="Proteomes" id="UP001642484">
    <property type="component" value="Unassembled WGS sequence"/>
</dbReference>
<evidence type="ECO:0000313" key="4">
    <source>
        <dbReference type="EMBL" id="CAK9091536.1"/>
    </source>
</evidence>
<dbReference type="InterPro" id="IPR032466">
    <property type="entry name" value="Metal_Hydrolase"/>
</dbReference>
<comment type="similarity">
    <text evidence="1">Belongs to the metallo-dependent hydrolases superfamily. Adenosine and AMP deaminases family.</text>
</comment>
<organism evidence="4 5">
    <name type="scientific">Durusdinium trenchii</name>
    <dbReference type="NCBI Taxonomy" id="1381693"/>
    <lineage>
        <taxon>Eukaryota</taxon>
        <taxon>Sar</taxon>
        <taxon>Alveolata</taxon>
        <taxon>Dinophyceae</taxon>
        <taxon>Suessiales</taxon>
        <taxon>Symbiodiniaceae</taxon>
        <taxon>Durusdinium</taxon>
    </lineage>
</organism>
<accession>A0ABP0QWR6</accession>
<dbReference type="PANTHER" id="PTHR11409:SF42">
    <property type="entry name" value="ADENOSINE DEAMINASE-LIKE PROTEIN"/>
    <property type="match status" value="1"/>
</dbReference>
<keyword evidence="5" id="KW-1185">Reference proteome</keyword>
<gene>
    <name evidence="4" type="ORF">CCMP2556_LOCUS43877</name>
</gene>
<evidence type="ECO:0000256" key="2">
    <source>
        <dbReference type="ARBA" id="ARBA00022833"/>
    </source>
</evidence>
<evidence type="ECO:0000256" key="1">
    <source>
        <dbReference type="ARBA" id="ARBA00006676"/>
    </source>
</evidence>
<evidence type="ECO:0000256" key="3">
    <source>
        <dbReference type="ARBA" id="ARBA00023080"/>
    </source>
</evidence>
<protein>
    <recommendedName>
        <fullName evidence="6">Adenosine deaminase</fullName>
    </recommendedName>
</protein>
<evidence type="ECO:0008006" key="6">
    <source>
        <dbReference type="Google" id="ProtNLM"/>
    </source>
</evidence>
<dbReference type="EMBL" id="CAXAMN010024984">
    <property type="protein sequence ID" value="CAK9091536.1"/>
    <property type="molecule type" value="Genomic_DNA"/>
</dbReference>
<comment type="caution">
    <text evidence="4">The sequence shown here is derived from an EMBL/GenBank/DDBJ whole genome shotgun (WGS) entry which is preliminary data.</text>
</comment>